<dbReference type="Pfam" id="PF04968">
    <property type="entry name" value="CHORD"/>
    <property type="match status" value="2"/>
</dbReference>
<proteinExistence type="predicted"/>
<dbReference type="PANTHER" id="PTHR46983:SF3">
    <property type="entry name" value="CHPADIPLOID STATE MAINTENANCE PROTEIN CHPA"/>
    <property type="match status" value="1"/>
</dbReference>
<evidence type="ECO:0000256" key="4">
    <source>
        <dbReference type="SAM" id="MobiDB-lite"/>
    </source>
</evidence>
<accession>A0A7S2IG36</accession>
<feature type="domain" description="CHORD" evidence="5">
    <location>
        <begin position="111"/>
        <end position="171"/>
    </location>
</feature>
<feature type="domain" description="CHORD" evidence="5">
    <location>
        <begin position="244"/>
        <end position="303"/>
    </location>
</feature>
<gene>
    <name evidence="6" type="ORF">CBRE1094_LOCUS33795</name>
</gene>
<organism evidence="6">
    <name type="scientific">Haptolina brevifila</name>
    <dbReference type="NCBI Taxonomy" id="156173"/>
    <lineage>
        <taxon>Eukaryota</taxon>
        <taxon>Haptista</taxon>
        <taxon>Haptophyta</taxon>
        <taxon>Prymnesiophyceae</taxon>
        <taxon>Prymnesiales</taxon>
        <taxon>Prymnesiaceae</taxon>
        <taxon>Haptolina</taxon>
    </lineage>
</organism>
<dbReference type="AlphaFoldDB" id="A0A7S2IG36"/>
<sequence>MKVYLIYDEGAPHLHHKLAITLPTKWLELSADKVKECFVERYNKKFPDSPLDDEELVLSIKDDSPFTNRSTRELSSSDTPAKCFVAGMEVRLVMPTKAPGPGMTASGRKHCKNFGCQLEFDDIDNKEGCCRHHAQPPVFHDTRKWWGCCEDIKVFEFEELLAVPGCTVGMHSDQPPAIEVQRKADLAKANQAALDRFDRKAGESGGVNADGTAAPPKQNLKAAAEAPKPKPRPKPNLPEGYARCKHYGCQVDYLIENNVEGCCTYHTEAPVFHEGAKKWVCCGATKYDFDDFLAVPGCAVGKHEPVE</sequence>
<keyword evidence="1" id="KW-0479">Metal-binding</keyword>
<feature type="region of interest" description="Disordered" evidence="4">
    <location>
        <begin position="197"/>
        <end position="237"/>
    </location>
</feature>
<name>A0A7S2IG36_9EUKA</name>
<dbReference type="PANTHER" id="PTHR46983">
    <property type="entry name" value="CYSTEINE AND HISTIDINE-RICH DOMAIN-CONTAINING PROTEIN 1"/>
    <property type="match status" value="1"/>
</dbReference>
<reference evidence="6" key="1">
    <citation type="submission" date="2021-01" db="EMBL/GenBank/DDBJ databases">
        <authorList>
            <person name="Corre E."/>
            <person name="Pelletier E."/>
            <person name="Niang G."/>
            <person name="Scheremetjew M."/>
            <person name="Finn R."/>
            <person name="Kale V."/>
            <person name="Holt S."/>
            <person name="Cochrane G."/>
            <person name="Meng A."/>
            <person name="Brown T."/>
            <person name="Cohen L."/>
        </authorList>
    </citation>
    <scope>NUCLEOTIDE SEQUENCE</scope>
    <source>
        <strain evidence="6">UTEX LB 985</strain>
    </source>
</reference>
<dbReference type="EMBL" id="HBGU01062037">
    <property type="protein sequence ID" value="CAD9518483.1"/>
    <property type="molecule type" value="Transcribed_RNA"/>
</dbReference>
<evidence type="ECO:0000256" key="2">
    <source>
        <dbReference type="ARBA" id="ARBA00022737"/>
    </source>
</evidence>
<evidence type="ECO:0000313" key="6">
    <source>
        <dbReference type="EMBL" id="CAD9518483.1"/>
    </source>
</evidence>
<dbReference type="Gene3D" id="4.10.1130.20">
    <property type="match status" value="2"/>
</dbReference>
<keyword evidence="3" id="KW-0862">Zinc</keyword>
<dbReference type="InterPro" id="IPR039790">
    <property type="entry name" value="CHRD1"/>
</dbReference>
<dbReference type="PROSITE" id="PS51401">
    <property type="entry name" value="CHORD"/>
    <property type="match status" value="2"/>
</dbReference>
<protein>
    <recommendedName>
        <fullName evidence="5">CHORD domain-containing protein</fullName>
    </recommendedName>
</protein>
<evidence type="ECO:0000256" key="3">
    <source>
        <dbReference type="ARBA" id="ARBA00022833"/>
    </source>
</evidence>
<dbReference type="GO" id="GO:0046872">
    <property type="term" value="F:metal ion binding"/>
    <property type="evidence" value="ECO:0007669"/>
    <property type="project" value="UniProtKB-KW"/>
</dbReference>
<evidence type="ECO:0000259" key="5">
    <source>
        <dbReference type="PROSITE" id="PS51401"/>
    </source>
</evidence>
<evidence type="ECO:0000256" key="1">
    <source>
        <dbReference type="ARBA" id="ARBA00022723"/>
    </source>
</evidence>
<keyword evidence="2" id="KW-0677">Repeat</keyword>
<dbReference type="InterPro" id="IPR007051">
    <property type="entry name" value="CHORD_dom"/>
</dbReference>